<proteinExistence type="predicted"/>
<comment type="caution">
    <text evidence="1">The sequence shown here is derived from an EMBL/GenBank/DDBJ whole genome shotgun (WGS) entry which is preliminary data.</text>
</comment>
<gene>
    <name evidence="1" type="ORF">QFC22_002873</name>
</gene>
<sequence length="520" mass="55898">MLEQEEVEPPRTPTNVGFSVPTERKPTEQTISTSRQVMDTTAKSSSNALSVAPLVGAGRGRKVSGSAFRNVILPPSDMVTSELKRQQQPLSSSSPGKNTALSGGKGKEIEETMAKLGIRDQSAGAAVPLRTTPAPRKTLVPNNPSVLSGSTTTTAKQTSLGLGRPSSSSLTVPSSAVAVGAGGQPNKRIVSIGKTDGRVLGKHMPRVVSAQRRVVDDSLERQPEREVEEKARDTAVPVLASPRTTQPTEPVVQAPPTRPTARPSRVEEIRQGLIRKSLSLEREQGESVLAAGRDSSLSESSVGTRSRFEAQAANSTRPSWRDRSSRVNEPRADSALPASPFKKVVPDGRGMAGLTGKAVEAPLSPRPGLTRRQDSISSVTGYGSRLRLSRGLPLSSSSVNLSPAPLPSKRLNTNWMDKQRKALVAYEYLCHVGEAQQWIEGCLGEELGWGVVEMEEEMRDGVALAKLVRVYEGEQVVKTIWEVSCRVESLQCVMDVDIACGTFYRTRSTDLDNPTTSTTF</sequence>
<keyword evidence="2" id="KW-1185">Reference proteome</keyword>
<protein>
    <submittedName>
        <fullName evidence="1">Uncharacterized protein</fullName>
    </submittedName>
</protein>
<accession>A0ACC2XAI1</accession>
<evidence type="ECO:0000313" key="2">
    <source>
        <dbReference type="Proteomes" id="UP001243375"/>
    </source>
</evidence>
<dbReference type="EMBL" id="JASBWU010000006">
    <property type="protein sequence ID" value="KAJ9120937.1"/>
    <property type="molecule type" value="Genomic_DNA"/>
</dbReference>
<reference evidence="1" key="1">
    <citation type="submission" date="2023-04" db="EMBL/GenBank/DDBJ databases">
        <title>Draft Genome sequencing of Naganishia species isolated from polar environments using Oxford Nanopore Technology.</title>
        <authorList>
            <person name="Leo P."/>
            <person name="Venkateswaran K."/>
        </authorList>
    </citation>
    <scope>NUCLEOTIDE SEQUENCE</scope>
    <source>
        <strain evidence="1">MNA-CCFEE 5425</strain>
    </source>
</reference>
<organism evidence="1 2">
    <name type="scientific">Naganishia vaughanmartiniae</name>
    <dbReference type="NCBI Taxonomy" id="1424756"/>
    <lineage>
        <taxon>Eukaryota</taxon>
        <taxon>Fungi</taxon>
        <taxon>Dikarya</taxon>
        <taxon>Basidiomycota</taxon>
        <taxon>Agaricomycotina</taxon>
        <taxon>Tremellomycetes</taxon>
        <taxon>Filobasidiales</taxon>
        <taxon>Filobasidiaceae</taxon>
        <taxon>Naganishia</taxon>
    </lineage>
</organism>
<name>A0ACC2XAI1_9TREE</name>
<dbReference type="Proteomes" id="UP001243375">
    <property type="component" value="Unassembled WGS sequence"/>
</dbReference>
<evidence type="ECO:0000313" key="1">
    <source>
        <dbReference type="EMBL" id="KAJ9120937.1"/>
    </source>
</evidence>